<dbReference type="EMBL" id="ACEC01000043">
    <property type="protein sequence ID" value="EEG31122.1"/>
    <property type="molecule type" value="Genomic_DNA"/>
</dbReference>
<keyword evidence="2" id="KW-1185">Reference proteome</keyword>
<proteinExistence type="predicted"/>
<comment type="caution">
    <text evidence="1">The sequence shown here is derived from an EMBL/GenBank/DDBJ whole genome shotgun (WGS) entry which is preliminary data.</text>
</comment>
<sequence>MEKKSKKLWQTEQAAITIETRIHKKSGCFDCISKSCMFSCNFFLFVRYM</sequence>
<dbReference type="HOGENOM" id="CLU_3134150_0_0_9"/>
<dbReference type="Proteomes" id="UP000003340">
    <property type="component" value="Unassembled WGS sequence"/>
</dbReference>
<reference evidence="1 2" key="1">
    <citation type="submission" date="2009-01" db="EMBL/GenBank/DDBJ databases">
        <authorList>
            <person name="Fulton L."/>
            <person name="Clifton S."/>
            <person name="Fulton B."/>
            <person name="Xu J."/>
            <person name="Minx P."/>
            <person name="Pepin K.H."/>
            <person name="Johnson M."/>
            <person name="Bhonagiri V."/>
            <person name="Nash W.E."/>
            <person name="Mardis E.R."/>
            <person name="Wilson R.K."/>
        </authorList>
    </citation>
    <scope>NUCLEOTIDE SEQUENCE [LARGE SCALE GENOMIC DNA]</scope>
    <source>
        <strain evidence="1 2">DSM 5476</strain>
    </source>
</reference>
<protein>
    <submittedName>
        <fullName evidence="1">Uncharacterized protein</fullName>
    </submittedName>
</protein>
<name>C0EBK5_9FIRM</name>
<reference evidence="1 2" key="2">
    <citation type="submission" date="2009-02" db="EMBL/GenBank/DDBJ databases">
        <title>Draft genome sequence of Clostridium methylpentosum (DSM 5476).</title>
        <authorList>
            <person name="Sudarsanam P."/>
            <person name="Ley R."/>
            <person name="Guruge J."/>
            <person name="Turnbaugh P.J."/>
            <person name="Mahowald M."/>
            <person name="Liep D."/>
            <person name="Gordon J."/>
        </authorList>
    </citation>
    <scope>NUCLEOTIDE SEQUENCE [LARGE SCALE GENOMIC DNA]</scope>
    <source>
        <strain evidence="1 2">DSM 5476</strain>
    </source>
</reference>
<gene>
    <name evidence="1" type="ORF">CLOSTMETH_01222</name>
</gene>
<organism evidence="1 2">
    <name type="scientific">[Clostridium] methylpentosum DSM 5476</name>
    <dbReference type="NCBI Taxonomy" id="537013"/>
    <lineage>
        <taxon>Bacteria</taxon>
        <taxon>Bacillati</taxon>
        <taxon>Bacillota</taxon>
        <taxon>Clostridia</taxon>
        <taxon>Eubacteriales</taxon>
        <taxon>Oscillospiraceae</taxon>
        <taxon>Oscillospiraceae incertae sedis</taxon>
    </lineage>
</organism>
<dbReference type="STRING" id="537013.CLOSTMETH_01222"/>
<accession>C0EBK5</accession>
<evidence type="ECO:0000313" key="2">
    <source>
        <dbReference type="Proteomes" id="UP000003340"/>
    </source>
</evidence>
<evidence type="ECO:0000313" key="1">
    <source>
        <dbReference type="EMBL" id="EEG31122.1"/>
    </source>
</evidence>
<dbReference type="AlphaFoldDB" id="C0EBK5"/>